<evidence type="ECO:0000313" key="10">
    <source>
        <dbReference type="EMBL" id="GAA1752505.1"/>
    </source>
</evidence>
<gene>
    <name evidence="10" type="primary">aceB_2</name>
    <name evidence="10" type="ORF">GCM10009681_24280</name>
</gene>
<evidence type="ECO:0000256" key="5">
    <source>
        <dbReference type="ARBA" id="ARBA00022679"/>
    </source>
</evidence>
<dbReference type="InterPro" id="IPR001465">
    <property type="entry name" value="Malate_synthase_TIM"/>
</dbReference>
<keyword evidence="3" id="KW-0329">Glyoxylate bypass</keyword>
<dbReference type="RefSeq" id="WP_344080280.1">
    <property type="nucleotide sequence ID" value="NZ_BAAALS010000010.1"/>
</dbReference>
<accession>A0ABP4WGQ7</accession>
<organism evidence="10 11">
    <name type="scientific">Luedemannella helvata</name>
    <dbReference type="NCBI Taxonomy" id="349315"/>
    <lineage>
        <taxon>Bacteria</taxon>
        <taxon>Bacillati</taxon>
        <taxon>Actinomycetota</taxon>
        <taxon>Actinomycetes</taxon>
        <taxon>Micromonosporales</taxon>
        <taxon>Micromonosporaceae</taxon>
        <taxon>Luedemannella</taxon>
    </lineage>
</organism>
<dbReference type="Pfam" id="PF20659">
    <property type="entry name" value="MS_C"/>
    <property type="match status" value="1"/>
</dbReference>
<dbReference type="PIRSF" id="PIRSF001363">
    <property type="entry name" value="Malate_synth"/>
    <property type="match status" value="1"/>
</dbReference>
<dbReference type="InterPro" id="IPR048356">
    <property type="entry name" value="MS_N"/>
</dbReference>
<dbReference type="Gene3D" id="3.20.20.360">
    <property type="entry name" value="Malate synthase, domain 3"/>
    <property type="match status" value="1"/>
</dbReference>
<evidence type="ECO:0000256" key="1">
    <source>
        <dbReference type="ARBA" id="ARBA00006394"/>
    </source>
</evidence>
<dbReference type="PANTHER" id="PTHR42902:SF1">
    <property type="entry name" value="MALATE SYNTHASE 1-RELATED"/>
    <property type="match status" value="1"/>
</dbReference>
<reference evidence="11" key="1">
    <citation type="journal article" date="2019" name="Int. J. Syst. Evol. Microbiol.">
        <title>The Global Catalogue of Microorganisms (GCM) 10K type strain sequencing project: providing services to taxonomists for standard genome sequencing and annotation.</title>
        <authorList>
            <consortium name="The Broad Institute Genomics Platform"/>
            <consortium name="The Broad Institute Genome Sequencing Center for Infectious Disease"/>
            <person name="Wu L."/>
            <person name="Ma J."/>
        </authorList>
    </citation>
    <scope>NUCLEOTIDE SEQUENCE [LARGE SCALE GENOMIC DNA]</scope>
    <source>
        <strain evidence="11">JCM 13249</strain>
    </source>
</reference>
<dbReference type="EC" id="2.3.3.9" evidence="2"/>
<evidence type="ECO:0000259" key="7">
    <source>
        <dbReference type="Pfam" id="PF01274"/>
    </source>
</evidence>
<keyword evidence="4" id="KW-0816">Tricarboxylic acid cycle</keyword>
<feature type="domain" description="Malate synthase C-terminal" evidence="9">
    <location>
        <begin position="410"/>
        <end position="518"/>
    </location>
</feature>
<evidence type="ECO:0000259" key="8">
    <source>
        <dbReference type="Pfam" id="PF20656"/>
    </source>
</evidence>
<proteinExistence type="inferred from homology"/>
<dbReference type="InterPro" id="IPR046363">
    <property type="entry name" value="MS_N_TIM-barrel_dom"/>
</dbReference>
<evidence type="ECO:0000313" key="11">
    <source>
        <dbReference type="Proteomes" id="UP001500655"/>
    </source>
</evidence>
<dbReference type="Pfam" id="PF01274">
    <property type="entry name" value="MS_TIM-barrel"/>
    <property type="match status" value="1"/>
</dbReference>
<dbReference type="EMBL" id="BAAALS010000010">
    <property type="protein sequence ID" value="GAA1752505.1"/>
    <property type="molecule type" value="Genomic_DNA"/>
</dbReference>
<dbReference type="InterPro" id="IPR006252">
    <property type="entry name" value="Malate_synthA"/>
</dbReference>
<evidence type="ECO:0000259" key="9">
    <source>
        <dbReference type="Pfam" id="PF20659"/>
    </source>
</evidence>
<name>A0ABP4WGQ7_9ACTN</name>
<evidence type="ECO:0000256" key="6">
    <source>
        <dbReference type="ARBA" id="ARBA00047918"/>
    </source>
</evidence>
<comment type="catalytic activity">
    <reaction evidence="6">
        <text>glyoxylate + acetyl-CoA + H2O = (S)-malate + CoA + H(+)</text>
        <dbReference type="Rhea" id="RHEA:18181"/>
        <dbReference type="ChEBI" id="CHEBI:15377"/>
        <dbReference type="ChEBI" id="CHEBI:15378"/>
        <dbReference type="ChEBI" id="CHEBI:15589"/>
        <dbReference type="ChEBI" id="CHEBI:36655"/>
        <dbReference type="ChEBI" id="CHEBI:57287"/>
        <dbReference type="ChEBI" id="CHEBI:57288"/>
        <dbReference type="EC" id="2.3.3.9"/>
    </reaction>
</comment>
<evidence type="ECO:0000256" key="3">
    <source>
        <dbReference type="ARBA" id="ARBA00022435"/>
    </source>
</evidence>
<keyword evidence="11" id="KW-1185">Reference proteome</keyword>
<dbReference type="PANTHER" id="PTHR42902">
    <property type="entry name" value="MALATE SYNTHASE"/>
    <property type="match status" value="1"/>
</dbReference>
<dbReference type="Pfam" id="PF20656">
    <property type="entry name" value="MS_N"/>
    <property type="match status" value="1"/>
</dbReference>
<evidence type="ECO:0000256" key="2">
    <source>
        <dbReference type="ARBA" id="ARBA00012636"/>
    </source>
</evidence>
<evidence type="ECO:0000256" key="4">
    <source>
        <dbReference type="ARBA" id="ARBA00022532"/>
    </source>
</evidence>
<comment type="caution">
    <text evidence="10">The sequence shown here is derived from an EMBL/GenBank/DDBJ whole genome shotgun (WGS) entry which is preliminary data.</text>
</comment>
<dbReference type="Proteomes" id="UP001500655">
    <property type="component" value="Unassembled WGS sequence"/>
</dbReference>
<dbReference type="InterPro" id="IPR011076">
    <property type="entry name" value="Malate_synth_sf"/>
</dbReference>
<comment type="similarity">
    <text evidence="1">Belongs to the malate synthase family.</text>
</comment>
<dbReference type="InterPro" id="IPR048355">
    <property type="entry name" value="MS_C"/>
</dbReference>
<sequence>MTAAPPTATVLTDAVDTDGVLTEEALSLVATLQRTYGHARSVLLTRRSERAAAYAAGTRPGLDPATAHIRDGDWSVPPAPRDLTDRRCEITGPADRKMMISALNSGARVFLCDLEDALAPTWANIVDGHRNLRDWAAGTLTFTRPDGTVDTVGADPATIVVRPRGLHLNESRVAVDGAPVAAGLFDITVAAVLAGRERQAAGSALYLYLPKIESHHEAQWWDALIGDVERRVGLAPRSVRVTVLIETITAAYEMEEILFALRERITGLNAGRWDYIFSVIKKFGTDPAHVLPDRQKVTMTVPFLAAYAQRLVAVAHRRGAHAIGGMAALIPSRRDAEANARAFAAVRADKEREAGLGYDGTWVAHPDLVPVATEVFDAALGDAPNQLAARPEPAAPVEALLDTTVEGATVTAAGVAGNVSVALRYLAAWLGGLGAVGVDGLMEDLATAEISRSQLWQWIHHGVALPDGTVVTADLVEGLIGAEVDRLVADGGDADLLDAAADALRRGALRPVLPDFVVGDVA</sequence>
<feature type="domain" description="Malate synthase N-terminal" evidence="8">
    <location>
        <begin position="17"/>
        <end position="68"/>
    </location>
</feature>
<dbReference type="Gene3D" id="1.20.1220.12">
    <property type="entry name" value="Malate synthase, domain III"/>
    <property type="match status" value="1"/>
</dbReference>
<feature type="domain" description="Malate synthase TIM barrel" evidence="7">
    <location>
        <begin position="158"/>
        <end position="396"/>
    </location>
</feature>
<keyword evidence="5" id="KW-0808">Transferase</keyword>
<dbReference type="InterPro" id="IPR044856">
    <property type="entry name" value="Malate_synth_C_sf"/>
</dbReference>
<dbReference type="SUPFAM" id="SSF51645">
    <property type="entry name" value="Malate synthase G"/>
    <property type="match status" value="1"/>
</dbReference>
<protein>
    <recommendedName>
        <fullName evidence="2">malate synthase</fullName>
        <ecNumber evidence="2">2.3.3.9</ecNumber>
    </recommendedName>
</protein>